<dbReference type="OrthoDB" id="419631at2759"/>
<reference evidence="3" key="1">
    <citation type="submission" date="2020-05" db="EMBL/GenBank/DDBJ databases">
        <title>Mycena genomes resolve the evolution of fungal bioluminescence.</title>
        <authorList>
            <person name="Tsai I.J."/>
        </authorList>
    </citation>
    <scope>NUCLEOTIDE SEQUENCE</scope>
    <source>
        <strain evidence="3">CCC161011</strain>
    </source>
</reference>
<keyword evidence="4" id="KW-1185">Reference proteome</keyword>
<feature type="region of interest" description="Disordered" evidence="2">
    <location>
        <begin position="44"/>
        <end position="82"/>
    </location>
</feature>
<feature type="region of interest" description="Disordered" evidence="2">
    <location>
        <begin position="96"/>
        <end position="133"/>
    </location>
</feature>
<evidence type="ECO:0000256" key="1">
    <source>
        <dbReference type="SAM" id="Coils"/>
    </source>
</evidence>
<evidence type="ECO:0000256" key="2">
    <source>
        <dbReference type="SAM" id="MobiDB-lite"/>
    </source>
</evidence>
<dbReference type="EMBL" id="JACAZI010000004">
    <property type="protein sequence ID" value="KAF7361981.1"/>
    <property type="molecule type" value="Genomic_DNA"/>
</dbReference>
<keyword evidence="1" id="KW-0175">Coiled coil</keyword>
<sequence>MSFPKGPRFEPEKISDVPGPNSYNLCQESQLDAYKRGAFLEKADRFSNKDSSSEVPGPGTYNTTGAAKPDSKPNSKPSANLGDRYAVLQRKVEDLERVHSDGKKTHQAEVERLKLELSRSQKANTENTDRWEKQKKQNTILEARMQDLKRVSSTEQAEIKDLRVKLRMSEHERTQLVGKQGEAGELKKAMQSLELRRRDEVRERDRTIADLEKSVATEKKRREMVEARLQELQGRGDVELQTAQTKAQSLQVQLTQSQEEREQAAQLLAVTEADAAAKQSSLLDQLEQHRLVLLRAAEEYGRLAALTVPAALHAQLKHEHGVLQMRTWRLERKVANSDGQLAELVNLIRHAHDTNALLQREIQDLREECDFYRRTLPHRPDDIPQLAPLYDALNAALRELHDDQLSVYRSDSIIATNLGELYRLACDELGAAYLVMNTELEHEQLTSRDLRIELSGALECRQTVEAELTQVRQEQQDLSDQLATAARTIEGLKISATTAEQQSAKLERQMTATIRESEMAASSNKKTIQQLSETVKKSRMAEEGLRSEIEILTTELAELDQFQGAYYSLSDEVKALITRKELAEGEAEKLSKFNAEILGHQNPAQKIMYLDRIRRELAETKHKLAISETECESVTSQNAELLREVEMYKSASVPLENKPRTTVTRISRPPFAALNHNTPPAININYELKDVGKMESERVEDFSFAI</sequence>
<protein>
    <submittedName>
        <fullName evidence="3">Uncharacterized protein</fullName>
    </submittedName>
</protein>
<comment type="caution">
    <text evidence="3">The sequence shown here is derived from an EMBL/GenBank/DDBJ whole genome shotgun (WGS) entry which is preliminary data.</text>
</comment>
<dbReference type="Proteomes" id="UP000620124">
    <property type="component" value="Unassembled WGS sequence"/>
</dbReference>
<feature type="compositionally biased region" description="Basic and acidic residues" evidence="2">
    <location>
        <begin position="96"/>
        <end position="119"/>
    </location>
</feature>
<feature type="coiled-coil region" evidence="1">
    <location>
        <begin position="461"/>
        <end position="516"/>
    </location>
</feature>
<evidence type="ECO:0000313" key="3">
    <source>
        <dbReference type="EMBL" id="KAF7361981.1"/>
    </source>
</evidence>
<name>A0A8H6YNL6_9AGAR</name>
<feature type="region of interest" description="Disordered" evidence="2">
    <location>
        <begin position="1"/>
        <end position="23"/>
    </location>
</feature>
<evidence type="ECO:0000313" key="4">
    <source>
        <dbReference type="Proteomes" id="UP000620124"/>
    </source>
</evidence>
<feature type="coiled-coil region" evidence="1">
    <location>
        <begin position="348"/>
        <end position="375"/>
    </location>
</feature>
<accession>A0A8H6YNL6</accession>
<gene>
    <name evidence="3" type="ORF">MVEN_00543300</name>
</gene>
<dbReference type="AlphaFoldDB" id="A0A8H6YNL6"/>
<feature type="compositionally biased region" description="Polar residues" evidence="2">
    <location>
        <begin position="53"/>
        <end position="65"/>
    </location>
</feature>
<organism evidence="3 4">
    <name type="scientific">Mycena venus</name>
    <dbReference type="NCBI Taxonomy" id="2733690"/>
    <lineage>
        <taxon>Eukaryota</taxon>
        <taxon>Fungi</taxon>
        <taxon>Dikarya</taxon>
        <taxon>Basidiomycota</taxon>
        <taxon>Agaricomycotina</taxon>
        <taxon>Agaricomycetes</taxon>
        <taxon>Agaricomycetidae</taxon>
        <taxon>Agaricales</taxon>
        <taxon>Marasmiineae</taxon>
        <taxon>Mycenaceae</taxon>
        <taxon>Mycena</taxon>
    </lineage>
</organism>
<proteinExistence type="predicted"/>